<evidence type="ECO:0000313" key="3">
    <source>
        <dbReference type="Proteomes" id="UP000229438"/>
    </source>
</evidence>
<name>A0A2M8G654_UNCKA</name>
<dbReference type="Gene3D" id="3.40.50.1820">
    <property type="entry name" value="alpha/beta hydrolase"/>
    <property type="match status" value="1"/>
</dbReference>
<dbReference type="Proteomes" id="UP000229438">
    <property type="component" value="Unassembled WGS sequence"/>
</dbReference>
<dbReference type="PANTHER" id="PTHR43798">
    <property type="entry name" value="MONOACYLGLYCEROL LIPASE"/>
    <property type="match status" value="1"/>
</dbReference>
<evidence type="ECO:0000313" key="2">
    <source>
        <dbReference type="EMBL" id="PJC68391.1"/>
    </source>
</evidence>
<comment type="caution">
    <text evidence="2">The sequence shown here is derived from an EMBL/GenBank/DDBJ whole genome shotgun (WGS) entry which is preliminary data.</text>
</comment>
<dbReference type="InterPro" id="IPR029058">
    <property type="entry name" value="AB_hydrolase_fold"/>
</dbReference>
<sequence length="262" mass="29985">MEDLKLVYKKVHIGHNFSLSYRTVGEGKHLVFLHGWGYPWKIEPDFISSLAKQYELIFLDLPGYGQSSWEGIKGTVFEYAQTLAKFLAKLGIANEAILIGHSMGSVVILNYLVDHPKFGNRILFCGLPLGEKMPLWVKLLLFLRLQKLISKFHKLSQMAVDYISRETQKIGGKKPERKTYEGSVEPEILINNALSVLESKNLKTYKSVAAKPVLIYGEKERFKKFCDRRKLPCYIIKEAGHSPMTEKPRETAELILKILKKD</sequence>
<dbReference type="InterPro" id="IPR050266">
    <property type="entry name" value="AB_hydrolase_sf"/>
</dbReference>
<gene>
    <name evidence="2" type="ORF">CO015_04220</name>
</gene>
<organism evidence="2 3">
    <name type="scientific">candidate division WWE3 bacterium CG_4_8_14_3_um_filter_42_11</name>
    <dbReference type="NCBI Taxonomy" id="1975076"/>
    <lineage>
        <taxon>Bacteria</taxon>
        <taxon>Katanobacteria</taxon>
    </lineage>
</organism>
<dbReference type="EMBL" id="PFQS01000099">
    <property type="protein sequence ID" value="PJC68391.1"/>
    <property type="molecule type" value="Genomic_DNA"/>
</dbReference>
<proteinExistence type="predicted"/>
<dbReference type="GO" id="GO:0016020">
    <property type="term" value="C:membrane"/>
    <property type="evidence" value="ECO:0007669"/>
    <property type="project" value="TreeGrafter"/>
</dbReference>
<feature type="domain" description="AB hydrolase-1" evidence="1">
    <location>
        <begin position="30"/>
        <end position="253"/>
    </location>
</feature>
<dbReference type="AlphaFoldDB" id="A0A2M8G654"/>
<dbReference type="Pfam" id="PF12697">
    <property type="entry name" value="Abhydrolase_6"/>
    <property type="match status" value="1"/>
</dbReference>
<reference evidence="3" key="1">
    <citation type="submission" date="2017-09" db="EMBL/GenBank/DDBJ databases">
        <title>Depth-based differentiation of microbial function through sediment-hosted aquifers and enrichment of novel symbionts in the deep terrestrial subsurface.</title>
        <authorList>
            <person name="Probst A.J."/>
            <person name="Ladd B."/>
            <person name="Jarett J.K."/>
            <person name="Geller-Mcgrath D.E."/>
            <person name="Sieber C.M.K."/>
            <person name="Emerson J.B."/>
            <person name="Anantharaman K."/>
            <person name="Thomas B.C."/>
            <person name="Malmstrom R."/>
            <person name="Stieglmeier M."/>
            <person name="Klingl A."/>
            <person name="Woyke T."/>
            <person name="Ryan C.M."/>
            <person name="Banfield J.F."/>
        </authorList>
    </citation>
    <scope>NUCLEOTIDE SEQUENCE [LARGE SCALE GENOMIC DNA]</scope>
</reference>
<dbReference type="SUPFAM" id="SSF53474">
    <property type="entry name" value="alpha/beta-Hydrolases"/>
    <property type="match status" value="1"/>
</dbReference>
<protein>
    <recommendedName>
        <fullName evidence="1">AB hydrolase-1 domain-containing protein</fullName>
    </recommendedName>
</protein>
<dbReference type="InterPro" id="IPR000073">
    <property type="entry name" value="AB_hydrolase_1"/>
</dbReference>
<dbReference type="PANTHER" id="PTHR43798:SF33">
    <property type="entry name" value="HYDROLASE, PUTATIVE (AFU_ORTHOLOGUE AFUA_2G14860)-RELATED"/>
    <property type="match status" value="1"/>
</dbReference>
<evidence type="ECO:0000259" key="1">
    <source>
        <dbReference type="Pfam" id="PF12697"/>
    </source>
</evidence>
<accession>A0A2M8G654</accession>